<gene>
    <name evidence="2" type="ORF">MNOR_LOCUS39104</name>
</gene>
<reference evidence="2 3" key="1">
    <citation type="submission" date="2024-05" db="EMBL/GenBank/DDBJ databases">
        <authorList>
            <person name="Wallberg A."/>
        </authorList>
    </citation>
    <scope>NUCLEOTIDE SEQUENCE [LARGE SCALE GENOMIC DNA]</scope>
</reference>
<feature type="non-terminal residue" evidence="2">
    <location>
        <position position="332"/>
    </location>
</feature>
<comment type="caution">
    <text evidence="2">The sequence shown here is derived from an EMBL/GenBank/DDBJ whole genome shotgun (WGS) entry which is preliminary data.</text>
</comment>
<feature type="region of interest" description="Disordered" evidence="1">
    <location>
        <begin position="187"/>
        <end position="332"/>
    </location>
</feature>
<feature type="compositionally biased region" description="Basic and acidic residues" evidence="1">
    <location>
        <begin position="187"/>
        <end position="203"/>
    </location>
</feature>
<accession>A0AAV2SQJ2</accession>
<dbReference type="AlphaFoldDB" id="A0AAV2SQJ2"/>
<sequence>MNENNSGNLKICLVKKGNTYKVKPQEIKHECLKYRREYILNWGTQCEDCQAKFHLGNCCNVTYKVSERNQKIKDESLCWFCQKCNKLNYNVESDKSHENSILNENNAEVSSCQLRYELNKYIDSESEVELKANKKRKINAIISEDGEDDSEQEDHNKLKKFHPSMLGGSEASLDFLLLDSSEEEEFKENTRFNVDKNEDEGKGKASSSNVEKVMKKKRYRRIKSIEEDDSDSDECGDQDWLSSASDQEDCTPTEYGTAVKYLGRTSRILDSSDSDDEPGSNKENHFTEPYDKMRAELDKELGKLGRSGRDVSPISFQGKGYESKSKNKKEKP</sequence>
<protein>
    <submittedName>
        <fullName evidence="2">Uncharacterized protein</fullName>
    </submittedName>
</protein>
<organism evidence="2 3">
    <name type="scientific">Meganyctiphanes norvegica</name>
    <name type="common">Northern krill</name>
    <name type="synonym">Thysanopoda norvegica</name>
    <dbReference type="NCBI Taxonomy" id="48144"/>
    <lineage>
        <taxon>Eukaryota</taxon>
        <taxon>Metazoa</taxon>
        <taxon>Ecdysozoa</taxon>
        <taxon>Arthropoda</taxon>
        <taxon>Crustacea</taxon>
        <taxon>Multicrustacea</taxon>
        <taxon>Malacostraca</taxon>
        <taxon>Eumalacostraca</taxon>
        <taxon>Eucarida</taxon>
        <taxon>Euphausiacea</taxon>
        <taxon>Euphausiidae</taxon>
        <taxon>Meganyctiphanes</taxon>
    </lineage>
</organism>
<keyword evidence="3" id="KW-1185">Reference proteome</keyword>
<name>A0AAV2SQJ2_MEGNR</name>
<dbReference type="Proteomes" id="UP001497623">
    <property type="component" value="Unassembled WGS sequence"/>
</dbReference>
<proteinExistence type="predicted"/>
<feature type="compositionally biased region" description="Basic and acidic residues" evidence="1">
    <location>
        <begin position="279"/>
        <end position="309"/>
    </location>
</feature>
<feature type="compositionally biased region" description="Acidic residues" evidence="1">
    <location>
        <begin position="226"/>
        <end position="237"/>
    </location>
</feature>
<evidence type="ECO:0000313" key="3">
    <source>
        <dbReference type="Proteomes" id="UP001497623"/>
    </source>
</evidence>
<evidence type="ECO:0000256" key="1">
    <source>
        <dbReference type="SAM" id="MobiDB-lite"/>
    </source>
</evidence>
<evidence type="ECO:0000313" key="2">
    <source>
        <dbReference type="EMBL" id="CAL4221106.1"/>
    </source>
</evidence>
<dbReference type="EMBL" id="CAXKWB010096899">
    <property type="protein sequence ID" value="CAL4221106.1"/>
    <property type="molecule type" value="Genomic_DNA"/>
</dbReference>